<dbReference type="InterPro" id="IPR027396">
    <property type="entry name" value="DsrEFH-like"/>
</dbReference>
<sequence>MKDGFFRIGILLTALVLLFCATAASADDKQSLLLILTSGDTQTQGMALVLSNEAQRQEAEVRVLLCSEAGKLALKEHEAPTLKPRDVSPKQMLENLMRGGAKVEVCALFLPNLGKAQEDLLEGVGAAKPPEITKLLLDKKVRLLNF</sequence>
<dbReference type="OrthoDB" id="7361822at2"/>
<keyword evidence="1" id="KW-0732">Signal</keyword>
<organism evidence="2 3">
    <name type="scientific">Geoalkalibacter ferrihydriticus</name>
    <dbReference type="NCBI Taxonomy" id="392333"/>
    <lineage>
        <taxon>Bacteria</taxon>
        <taxon>Pseudomonadati</taxon>
        <taxon>Thermodesulfobacteriota</taxon>
        <taxon>Desulfuromonadia</taxon>
        <taxon>Desulfuromonadales</taxon>
        <taxon>Geoalkalibacteraceae</taxon>
        <taxon>Geoalkalibacter</taxon>
    </lineage>
</organism>
<dbReference type="AlphaFoldDB" id="A0A1G9MN99"/>
<proteinExistence type="predicted"/>
<dbReference type="RefSeq" id="WP_052445913.1">
    <property type="nucleotide sequence ID" value="NZ_FNGU01000002.1"/>
</dbReference>
<dbReference type="Gene3D" id="3.40.1260.10">
    <property type="entry name" value="DsrEFH-like"/>
    <property type="match status" value="1"/>
</dbReference>
<feature type="signal peptide" evidence="1">
    <location>
        <begin position="1"/>
        <end position="26"/>
    </location>
</feature>
<evidence type="ECO:0000313" key="3">
    <source>
        <dbReference type="Proteomes" id="UP000182146"/>
    </source>
</evidence>
<accession>A0A1G9MN99</accession>
<dbReference type="SUPFAM" id="SSF75169">
    <property type="entry name" value="DsrEFH-like"/>
    <property type="match status" value="1"/>
</dbReference>
<dbReference type="STRING" id="392333.SAMN05660860_01205"/>
<evidence type="ECO:0000256" key="1">
    <source>
        <dbReference type="SAM" id="SignalP"/>
    </source>
</evidence>
<evidence type="ECO:0000313" key="2">
    <source>
        <dbReference type="EMBL" id="SDL75730.1"/>
    </source>
</evidence>
<protein>
    <submittedName>
        <fullName evidence="2">Predicted peroxiredoxin</fullName>
    </submittedName>
</protein>
<gene>
    <name evidence="2" type="ORF">SAMN05660860_01205</name>
</gene>
<reference evidence="2 3" key="1">
    <citation type="submission" date="2016-10" db="EMBL/GenBank/DDBJ databases">
        <authorList>
            <person name="de Groot N.N."/>
        </authorList>
    </citation>
    <scope>NUCLEOTIDE SEQUENCE [LARGE SCALE GENOMIC DNA]</scope>
    <source>
        <strain evidence="2 3">DSM 17813</strain>
    </source>
</reference>
<name>A0A1G9MN99_9BACT</name>
<feature type="chain" id="PRO_5010343313" evidence="1">
    <location>
        <begin position="27"/>
        <end position="146"/>
    </location>
</feature>
<dbReference type="Proteomes" id="UP000182146">
    <property type="component" value="Unassembled WGS sequence"/>
</dbReference>
<dbReference type="EMBL" id="FNGU01000002">
    <property type="protein sequence ID" value="SDL75730.1"/>
    <property type="molecule type" value="Genomic_DNA"/>
</dbReference>